<evidence type="ECO:0000313" key="1">
    <source>
        <dbReference type="EMBL" id="KAJ0020114.1"/>
    </source>
</evidence>
<protein>
    <submittedName>
        <fullName evidence="1">Uncharacterized protein</fullName>
    </submittedName>
</protein>
<accession>A0ACC0XNM3</accession>
<dbReference type="EMBL" id="CM047746">
    <property type="protein sequence ID" value="KAJ0020114.1"/>
    <property type="molecule type" value="Genomic_DNA"/>
</dbReference>
<name>A0ACC0XNM3_9ROSI</name>
<organism evidence="1 2">
    <name type="scientific">Pistacia integerrima</name>
    <dbReference type="NCBI Taxonomy" id="434235"/>
    <lineage>
        <taxon>Eukaryota</taxon>
        <taxon>Viridiplantae</taxon>
        <taxon>Streptophyta</taxon>
        <taxon>Embryophyta</taxon>
        <taxon>Tracheophyta</taxon>
        <taxon>Spermatophyta</taxon>
        <taxon>Magnoliopsida</taxon>
        <taxon>eudicotyledons</taxon>
        <taxon>Gunneridae</taxon>
        <taxon>Pentapetalae</taxon>
        <taxon>rosids</taxon>
        <taxon>malvids</taxon>
        <taxon>Sapindales</taxon>
        <taxon>Anacardiaceae</taxon>
        <taxon>Pistacia</taxon>
    </lineage>
</organism>
<sequence length="184" mass="20732">MDLVTSCKDKLAYFRIKELKDVLTQLGLSKQGKKQDLVDRILAILSDDQVSKMWAKKSAVSKEDVAKLVDDTYRKLQVSVAPDLASKGQGVSNSSNMKIKGEVDDYIQPDTKVRCPCGNSLESESMIKCEGPRCHVWQHMSCVIIPERPMEGIPPVPDLFYCEMCRLSRADPYVSPQILLFFFP</sequence>
<dbReference type="Proteomes" id="UP001163603">
    <property type="component" value="Chromosome 11"/>
</dbReference>
<comment type="caution">
    <text evidence="1">The sequence shown here is derived from an EMBL/GenBank/DDBJ whole genome shotgun (WGS) entry which is preliminary data.</text>
</comment>
<gene>
    <name evidence="1" type="ORF">Pint_32211</name>
</gene>
<proteinExistence type="predicted"/>
<reference evidence="2" key="1">
    <citation type="journal article" date="2023" name="G3 (Bethesda)">
        <title>Genome assembly and association tests identify interacting loci associated with vigor, precocity, and sex in interspecific pistachio rootstocks.</title>
        <authorList>
            <person name="Palmer W."/>
            <person name="Jacygrad E."/>
            <person name="Sagayaradj S."/>
            <person name="Cavanaugh K."/>
            <person name="Han R."/>
            <person name="Bertier L."/>
            <person name="Beede B."/>
            <person name="Kafkas S."/>
            <person name="Golino D."/>
            <person name="Preece J."/>
            <person name="Michelmore R."/>
        </authorList>
    </citation>
    <scope>NUCLEOTIDE SEQUENCE [LARGE SCALE GENOMIC DNA]</scope>
</reference>
<evidence type="ECO:0000313" key="2">
    <source>
        <dbReference type="Proteomes" id="UP001163603"/>
    </source>
</evidence>
<keyword evidence="2" id="KW-1185">Reference proteome</keyword>